<dbReference type="EMBL" id="LNGD01000005">
    <property type="protein sequence ID" value="KYC54109.1"/>
    <property type="molecule type" value="Genomic_DNA"/>
</dbReference>
<dbReference type="PANTHER" id="PTHR37460">
    <property type="entry name" value="ENDONUCLEASE III"/>
    <property type="match status" value="1"/>
</dbReference>
<dbReference type="Proteomes" id="UP000075578">
    <property type="component" value="Unassembled WGS sequence"/>
</dbReference>
<dbReference type="AlphaFoldDB" id="A0A150JA42"/>
<protein>
    <recommendedName>
        <fullName evidence="3">GIY-YIG domain-containing protein</fullName>
    </recommendedName>
</protein>
<dbReference type="Pfam" id="PF01986">
    <property type="entry name" value="DUF123"/>
    <property type="match status" value="1"/>
</dbReference>
<dbReference type="PANTHER" id="PTHR37460:SF1">
    <property type="entry name" value="ENDONUCLEASE III"/>
    <property type="match status" value="1"/>
</dbReference>
<gene>
    <name evidence="1" type="ORF">AMQ74_00162</name>
</gene>
<accession>A0A150JA42</accession>
<reference evidence="1 2" key="1">
    <citation type="journal article" date="2016" name="ISME J.">
        <title>Chasing the elusive Euryarchaeota class WSA2: genomes reveal a uniquely fastidious methyl-reducing methanogen.</title>
        <authorList>
            <person name="Nobu M.K."/>
            <person name="Narihiro T."/>
            <person name="Kuroda K."/>
            <person name="Mei R."/>
            <person name="Liu W.T."/>
        </authorList>
    </citation>
    <scope>NUCLEOTIDE SEQUENCE [LARGE SCALE GENOMIC DNA]</scope>
    <source>
        <strain evidence="1">U1lsi0528_Bin089</strain>
    </source>
</reference>
<organism evidence="1 2">
    <name type="scientific">Candidatus Methanofastidiosum methylothiophilum</name>
    <dbReference type="NCBI Taxonomy" id="1705564"/>
    <lineage>
        <taxon>Archaea</taxon>
        <taxon>Methanobacteriati</taxon>
        <taxon>Methanobacteriota</taxon>
        <taxon>Stenosarchaea group</taxon>
        <taxon>Candidatus Methanofastidiosia</taxon>
        <taxon>Candidatus Methanofastidiosales</taxon>
        <taxon>Candidatus Methanofastidiosaceae</taxon>
        <taxon>Candidatus Methanofastidiosum</taxon>
    </lineage>
</organism>
<proteinExistence type="predicted"/>
<dbReference type="InterPro" id="IPR002837">
    <property type="entry name" value="DUF123"/>
</dbReference>
<evidence type="ECO:0008006" key="3">
    <source>
        <dbReference type="Google" id="ProtNLM"/>
    </source>
</evidence>
<name>A0A150JA42_9EURY</name>
<evidence type="ECO:0000313" key="2">
    <source>
        <dbReference type="Proteomes" id="UP000075578"/>
    </source>
</evidence>
<sequence>MKKGTYSLIIFLKDSREINIGKLGKFFFKRGYYVYNGSALGGFGRVKYHLKENKINRWHIDYFLEKASIVKIILAEVKENYEHEITYRLLKKDNAEIIVKGFGSSDCNRCLSHLIYFNESPKIEEVYQELCLNYKVLKTTDFKDMQTFKI</sequence>
<evidence type="ECO:0000313" key="1">
    <source>
        <dbReference type="EMBL" id="KYC54109.1"/>
    </source>
</evidence>
<dbReference type="CDD" id="cd10441">
    <property type="entry name" value="GIY-YIG_COG1833"/>
    <property type="match status" value="1"/>
</dbReference>
<comment type="caution">
    <text evidence="1">The sequence shown here is derived from an EMBL/GenBank/DDBJ whole genome shotgun (WGS) entry which is preliminary data.</text>
</comment>